<keyword evidence="1" id="KW-1133">Transmembrane helix</keyword>
<keyword evidence="1" id="KW-0812">Transmembrane</keyword>
<accession>A0A6C0EKI7</accession>
<dbReference type="AlphaFoldDB" id="A0A6C0EKI7"/>
<sequence>MSLCKYRNALGKPGKGAHFHVLGIAIVDLLLTIALAFGIYFLAKKRWNFWIILLSLLVLAILVHRLFCVNTTINKLIFGKV</sequence>
<reference evidence="2" key="1">
    <citation type="journal article" date="2020" name="Nature">
        <title>Giant virus diversity and host interactions through global metagenomics.</title>
        <authorList>
            <person name="Schulz F."/>
            <person name="Roux S."/>
            <person name="Paez-Espino D."/>
            <person name="Jungbluth S."/>
            <person name="Walsh D.A."/>
            <person name="Denef V.J."/>
            <person name="McMahon K.D."/>
            <person name="Konstantinidis K.T."/>
            <person name="Eloe-Fadrosh E.A."/>
            <person name="Kyrpides N.C."/>
            <person name="Woyke T."/>
        </authorList>
    </citation>
    <scope>NUCLEOTIDE SEQUENCE</scope>
    <source>
        <strain evidence="2">GVMAG-M-3300005589-24</strain>
    </source>
</reference>
<dbReference type="EMBL" id="MN738878">
    <property type="protein sequence ID" value="QHT29557.1"/>
    <property type="molecule type" value="Genomic_DNA"/>
</dbReference>
<feature type="transmembrane region" description="Helical" evidence="1">
    <location>
        <begin position="21"/>
        <end position="43"/>
    </location>
</feature>
<proteinExistence type="predicted"/>
<evidence type="ECO:0000313" key="2">
    <source>
        <dbReference type="EMBL" id="QHT29557.1"/>
    </source>
</evidence>
<name>A0A6C0EKI7_9ZZZZ</name>
<organism evidence="2">
    <name type="scientific">viral metagenome</name>
    <dbReference type="NCBI Taxonomy" id="1070528"/>
    <lineage>
        <taxon>unclassified sequences</taxon>
        <taxon>metagenomes</taxon>
        <taxon>organismal metagenomes</taxon>
    </lineage>
</organism>
<evidence type="ECO:0000256" key="1">
    <source>
        <dbReference type="SAM" id="Phobius"/>
    </source>
</evidence>
<feature type="transmembrane region" description="Helical" evidence="1">
    <location>
        <begin position="49"/>
        <end position="68"/>
    </location>
</feature>
<protein>
    <submittedName>
        <fullName evidence="2">Uncharacterized protein</fullName>
    </submittedName>
</protein>
<keyword evidence="1" id="KW-0472">Membrane</keyword>